<dbReference type="EMBL" id="JAAIWK010000014">
    <property type="protein sequence ID" value="NEY20211.1"/>
    <property type="molecule type" value="Genomic_DNA"/>
</dbReference>
<gene>
    <name evidence="6" type="ORF">G4D61_09590</name>
    <name evidence="5" type="ORF">NG54_04390</name>
</gene>
<evidence type="ECO:0000313" key="5">
    <source>
        <dbReference type="EMBL" id="KHD86258.1"/>
    </source>
</evidence>
<dbReference type="InterPro" id="IPR005025">
    <property type="entry name" value="FMN_Rdtase-like_dom"/>
</dbReference>
<dbReference type="InterPro" id="IPR051814">
    <property type="entry name" value="NAD(P)H-dep_FMN_reductase"/>
</dbReference>
<evidence type="ECO:0000313" key="6">
    <source>
        <dbReference type="EMBL" id="NEY20211.1"/>
    </source>
</evidence>
<dbReference type="OrthoDB" id="1643408at2"/>
<dbReference type="InterPro" id="IPR029039">
    <property type="entry name" value="Flavoprotein-like_sf"/>
</dbReference>
<evidence type="ECO:0000259" key="4">
    <source>
        <dbReference type="Pfam" id="PF03358"/>
    </source>
</evidence>
<dbReference type="SUPFAM" id="SSF52218">
    <property type="entry name" value="Flavoproteins"/>
    <property type="match status" value="1"/>
</dbReference>
<accession>A0A0A6VFP5</accession>
<keyword evidence="1" id="KW-0285">Flavoprotein</keyword>
<reference evidence="6" key="2">
    <citation type="submission" date="2020-02" db="EMBL/GenBank/DDBJ databases">
        <authorList>
            <person name="Feng H."/>
        </authorList>
    </citation>
    <scope>NUCLEOTIDE SEQUENCE [LARGE SCALE GENOMIC DNA]</scope>
    <source>
        <strain evidence="6">Gsoil 114</strain>
    </source>
</reference>
<dbReference type="RefSeq" id="WP_025727001.1">
    <property type="nucleotide sequence ID" value="NZ_JAAIWK010000014.1"/>
</dbReference>
<reference evidence="5 7" key="1">
    <citation type="submission" date="2014-10" db="EMBL/GenBank/DDBJ databases">
        <title>Draft genome of phytase producing Bacillus ginsengihumi strain M2.11.</title>
        <authorList>
            <person name="Toymentseva A."/>
            <person name="Boulygina E.A."/>
            <person name="Kazakov S.V."/>
            <person name="Kayumov I."/>
            <person name="Suleimanova A.D."/>
            <person name="Mardanova A.M."/>
            <person name="Maria S.N."/>
            <person name="Sergey M.Y."/>
            <person name="Sharipova M.R."/>
        </authorList>
    </citation>
    <scope>NUCLEOTIDE SEQUENCE [LARGE SCALE GENOMIC DNA]</scope>
    <source>
        <strain evidence="5 7">M2.11</strain>
    </source>
</reference>
<dbReference type="GO" id="GO:0016491">
    <property type="term" value="F:oxidoreductase activity"/>
    <property type="evidence" value="ECO:0007669"/>
    <property type="project" value="UniProtKB-KW"/>
</dbReference>
<dbReference type="STRING" id="363870.NG54_04390"/>
<dbReference type="PANTHER" id="PTHR43408:SF2">
    <property type="entry name" value="FMN REDUCTASE (NADPH)"/>
    <property type="match status" value="1"/>
</dbReference>
<keyword evidence="2" id="KW-0288">FMN</keyword>
<evidence type="ECO:0000256" key="1">
    <source>
        <dbReference type="ARBA" id="ARBA00022630"/>
    </source>
</evidence>
<name>A0A0A6VFP5_9BACI</name>
<dbReference type="Gene3D" id="3.40.50.360">
    <property type="match status" value="1"/>
</dbReference>
<feature type="domain" description="NADPH-dependent FMN reductase-like" evidence="4">
    <location>
        <begin position="1"/>
        <end position="143"/>
    </location>
</feature>
<evidence type="ECO:0000256" key="2">
    <source>
        <dbReference type="ARBA" id="ARBA00022643"/>
    </source>
</evidence>
<keyword evidence="3" id="KW-0560">Oxidoreductase</keyword>
<dbReference type="AlphaFoldDB" id="A0A0A6VFP5"/>
<dbReference type="EMBL" id="JRUN01000008">
    <property type="protein sequence ID" value="KHD86258.1"/>
    <property type="molecule type" value="Genomic_DNA"/>
</dbReference>
<evidence type="ECO:0000313" key="7">
    <source>
        <dbReference type="Proteomes" id="UP000030588"/>
    </source>
</evidence>
<organism evidence="5 7">
    <name type="scientific">Heyndrickxia ginsengihumi</name>
    <dbReference type="NCBI Taxonomy" id="363870"/>
    <lineage>
        <taxon>Bacteria</taxon>
        <taxon>Bacillati</taxon>
        <taxon>Bacillota</taxon>
        <taxon>Bacilli</taxon>
        <taxon>Bacillales</taxon>
        <taxon>Bacillaceae</taxon>
        <taxon>Heyndrickxia</taxon>
    </lineage>
</organism>
<proteinExistence type="predicted"/>
<dbReference type="Proteomes" id="UP000030588">
    <property type="component" value="Unassembled WGS sequence"/>
</dbReference>
<protein>
    <submittedName>
        <fullName evidence="6">NAD(P)H-dependent oxidoreductase</fullName>
    </submittedName>
    <submittedName>
        <fullName evidence="5">NADH-dependent FMN reductase</fullName>
    </submittedName>
</protein>
<comment type="caution">
    <text evidence="5">The sequence shown here is derived from an EMBL/GenBank/DDBJ whole genome shotgun (WGS) entry which is preliminary data.</text>
</comment>
<keyword evidence="8" id="KW-1185">Reference proteome</keyword>
<sequence length="178" mass="19702">MKLVGISGSLVGWKTTQAVHDVLFAAKGMNSSIQTELVDLRDYEVEFVRGTPLTYYNEDTIHVVKTILSADALVIGTPIYQASITGVLKNLLDHLPTDALKSKVIGIITTGGTDKHFLVAEYQLKPILSFLKGTVSVSNVFVHNDSFNEENEIVDVDIARRINKLAEEILFLQERISK</sequence>
<dbReference type="PANTHER" id="PTHR43408">
    <property type="entry name" value="FMN REDUCTASE (NADPH)"/>
    <property type="match status" value="1"/>
</dbReference>
<reference evidence="6 8" key="3">
    <citation type="submission" date="2020-03" db="EMBL/GenBank/DDBJ databases">
        <title>Bacillus aquiflavi sp. nov., isolated from yellow water of strong flavor Chinese baijiu in Yibin region of China.</title>
        <authorList>
            <person name="Xie J."/>
        </authorList>
    </citation>
    <scope>NUCLEOTIDE SEQUENCE [LARGE SCALE GENOMIC DNA]</scope>
    <source>
        <strain evidence="6 8">Gsoil 114</strain>
    </source>
</reference>
<dbReference type="Proteomes" id="UP000476934">
    <property type="component" value="Unassembled WGS sequence"/>
</dbReference>
<evidence type="ECO:0000313" key="8">
    <source>
        <dbReference type="Proteomes" id="UP000476934"/>
    </source>
</evidence>
<evidence type="ECO:0000256" key="3">
    <source>
        <dbReference type="ARBA" id="ARBA00023002"/>
    </source>
</evidence>
<dbReference type="Pfam" id="PF03358">
    <property type="entry name" value="FMN_red"/>
    <property type="match status" value="1"/>
</dbReference>